<dbReference type="SMART" id="SM00255">
    <property type="entry name" value="TIR"/>
    <property type="match status" value="1"/>
</dbReference>
<comment type="caution">
    <text evidence="2">The sequence shown here is derived from an EMBL/GenBank/DDBJ whole genome shotgun (WGS) entry which is preliminary data.</text>
</comment>
<dbReference type="SUPFAM" id="SSF52200">
    <property type="entry name" value="Toll/Interleukin receptor TIR domain"/>
    <property type="match status" value="1"/>
</dbReference>
<name>A0ABQ3MRD1_9PSEU</name>
<accession>A0ABQ3MRD1</accession>
<dbReference type="InterPro" id="IPR035897">
    <property type="entry name" value="Toll_tir_struct_dom_sf"/>
</dbReference>
<reference evidence="3" key="1">
    <citation type="journal article" date="2019" name="Int. J. Syst. Evol. Microbiol.">
        <title>The Global Catalogue of Microorganisms (GCM) 10K type strain sequencing project: providing services to taxonomists for standard genome sequencing and annotation.</title>
        <authorList>
            <consortium name="The Broad Institute Genomics Platform"/>
            <consortium name="The Broad Institute Genome Sequencing Center for Infectious Disease"/>
            <person name="Wu L."/>
            <person name="Ma J."/>
        </authorList>
    </citation>
    <scope>NUCLEOTIDE SEQUENCE [LARGE SCALE GENOMIC DNA]</scope>
    <source>
        <strain evidence="3">CGMCC 4.7367</strain>
    </source>
</reference>
<evidence type="ECO:0000313" key="2">
    <source>
        <dbReference type="EMBL" id="GHH57323.1"/>
    </source>
</evidence>
<protein>
    <recommendedName>
        <fullName evidence="1">TIR domain-containing protein</fullName>
    </recommendedName>
</protein>
<gene>
    <name evidence="2" type="ORF">GCM10017774_76620</name>
</gene>
<dbReference type="PROSITE" id="PS50104">
    <property type="entry name" value="TIR"/>
    <property type="match status" value="1"/>
</dbReference>
<dbReference type="EMBL" id="BNAR01000018">
    <property type="protein sequence ID" value="GHH57323.1"/>
    <property type="molecule type" value="Genomic_DNA"/>
</dbReference>
<organism evidence="2 3">
    <name type="scientific">Lentzea cavernae</name>
    <dbReference type="NCBI Taxonomy" id="2020703"/>
    <lineage>
        <taxon>Bacteria</taxon>
        <taxon>Bacillati</taxon>
        <taxon>Actinomycetota</taxon>
        <taxon>Actinomycetes</taxon>
        <taxon>Pseudonocardiales</taxon>
        <taxon>Pseudonocardiaceae</taxon>
        <taxon>Lentzea</taxon>
    </lineage>
</organism>
<dbReference type="Pfam" id="PF13676">
    <property type="entry name" value="TIR_2"/>
    <property type="match status" value="1"/>
</dbReference>
<keyword evidence="3" id="KW-1185">Reference proteome</keyword>
<proteinExistence type="predicted"/>
<evidence type="ECO:0000259" key="1">
    <source>
        <dbReference type="PROSITE" id="PS50104"/>
    </source>
</evidence>
<dbReference type="Gene3D" id="3.40.50.10140">
    <property type="entry name" value="Toll/interleukin-1 receptor homology (TIR) domain"/>
    <property type="match status" value="1"/>
</dbReference>
<dbReference type="Proteomes" id="UP000605568">
    <property type="component" value="Unassembled WGS sequence"/>
</dbReference>
<sequence>MEQMLWDFFVSCSETDRSWAEWIAFHLERAGHDVRVEVRDLAPGHNRVHRLDEAVRLSRRTVVVLSPAYLADAELAAEWHSAWDADPAGVRRTLIPVRVANCRPGGLLGDLRCIDLVGLDGARAAAKLITGIDGTRPGGGDRPGLFPR</sequence>
<dbReference type="InterPro" id="IPR000157">
    <property type="entry name" value="TIR_dom"/>
</dbReference>
<feature type="domain" description="TIR" evidence="1">
    <location>
        <begin position="4"/>
        <end position="128"/>
    </location>
</feature>
<evidence type="ECO:0000313" key="3">
    <source>
        <dbReference type="Proteomes" id="UP000605568"/>
    </source>
</evidence>